<keyword evidence="2" id="KW-1185">Reference proteome</keyword>
<proteinExistence type="predicted"/>
<protein>
    <submittedName>
        <fullName evidence="1">Uncharacterized protein</fullName>
    </submittedName>
</protein>
<reference evidence="1 2" key="1">
    <citation type="journal article" date="2021" name="Hortic Res">
        <title>High-quality reference genome and annotation aids understanding of berry development for evergreen blueberry (Vaccinium darrowii).</title>
        <authorList>
            <person name="Yu J."/>
            <person name="Hulse-Kemp A.M."/>
            <person name="Babiker E."/>
            <person name="Staton M."/>
        </authorList>
    </citation>
    <scope>NUCLEOTIDE SEQUENCE [LARGE SCALE GENOMIC DNA]</scope>
    <source>
        <strain evidence="2">cv. NJ 8807/NJ 8810</strain>
        <tissue evidence="1">Young leaf</tissue>
    </source>
</reference>
<name>A0ACB7YAY4_9ERIC</name>
<organism evidence="1 2">
    <name type="scientific">Vaccinium darrowii</name>
    <dbReference type="NCBI Taxonomy" id="229202"/>
    <lineage>
        <taxon>Eukaryota</taxon>
        <taxon>Viridiplantae</taxon>
        <taxon>Streptophyta</taxon>
        <taxon>Embryophyta</taxon>
        <taxon>Tracheophyta</taxon>
        <taxon>Spermatophyta</taxon>
        <taxon>Magnoliopsida</taxon>
        <taxon>eudicotyledons</taxon>
        <taxon>Gunneridae</taxon>
        <taxon>Pentapetalae</taxon>
        <taxon>asterids</taxon>
        <taxon>Ericales</taxon>
        <taxon>Ericaceae</taxon>
        <taxon>Vaccinioideae</taxon>
        <taxon>Vaccinieae</taxon>
        <taxon>Vaccinium</taxon>
    </lineage>
</organism>
<evidence type="ECO:0000313" key="2">
    <source>
        <dbReference type="Proteomes" id="UP000828048"/>
    </source>
</evidence>
<sequence>MLESTGVKYGSPTLSSAMSNLIPDGRARFKKLKWCSQTLRCLGISTRSLHSYSIQGTKNPSYVAHSRESSPASSLATMELGPCWPSPGNRFSFICIIEHLSAVVRELPGKTTIVFFLCFFRTILSGSFSLIVERNPHAWKLRPDIELIAIIYSGIFGCVVRTGVSTWCLEEKVPVFVAMFKPLGIAIAVVLATLFLGDPLILAVQSSCIVIGAVIIALGFYTVMWGKAKEQKLVPENEISCFESSSERTPLLQNKPKEEM</sequence>
<accession>A0ACB7YAY4</accession>
<evidence type="ECO:0000313" key="1">
    <source>
        <dbReference type="EMBL" id="KAH7850672.1"/>
    </source>
</evidence>
<dbReference type="Proteomes" id="UP000828048">
    <property type="component" value="Chromosome 8"/>
</dbReference>
<dbReference type="EMBL" id="CM037158">
    <property type="protein sequence ID" value="KAH7850672.1"/>
    <property type="molecule type" value="Genomic_DNA"/>
</dbReference>
<comment type="caution">
    <text evidence="1">The sequence shown here is derived from an EMBL/GenBank/DDBJ whole genome shotgun (WGS) entry which is preliminary data.</text>
</comment>
<gene>
    <name evidence="1" type="ORF">Vadar_001359</name>
</gene>